<dbReference type="RefSeq" id="WP_304123091.1">
    <property type="nucleotide sequence ID" value="NZ_DYZA01000200.1"/>
</dbReference>
<feature type="transmembrane region" description="Helical" evidence="8">
    <location>
        <begin position="81"/>
        <end position="105"/>
    </location>
</feature>
<dbReference type="CDD" id="cd06261">
    <property type="entry name" value="TM_PBP2"/>
    <property type="match status" value="1"/>
</dbReference>
<dbReference type="InterPro" id="IPR035906">
    <property type="entry name" value="MetI-like_sf"/>
</dbReference>
<keyword evidence="7 8" id="KW-0472">Membrane</keyword>
<dbReference type="NCBIfam" id="NF008210">
    <property type="entry name" value="PRK10973.1"/>
    <property type="match status" value="1"/>
</dbReference>
<comment type="caution">
    <text evidence="10">The sequence shown here is derived from an EMBL/GenBank/DDBJ whole genome shotgun (WGS) entry which is preliminary data.</text>
</comment>
<dbReference type="Proteomes" id="UP000698963">
    <property type="component" value="Unassembled WGS sequence"/>
</dbReference>
<feature type="domain" description="ABC transmembrane type-1" evidence="9">
    <location>
        <begin position="77"/>
        <end position="268"/>
    </location>
</feature>
<dbReference type="InterPro" id="IPR000515">
    <property type="entry name" value="MetI-like"/>
</dbReference>
<evidence type="ECO:0000313" key="11">
    <source>
        <dbReference type="Proteomes" id="UP000698963"/>
    </source>
</evidence>
<evidence type="ECO:0000256" key="7">
    <source>
        <dbReference type="ARBA" id="ARBA00023136"/>
    </source>
</evidence>
<evidence type="ECO:0000259" key="9">
    <source>
        <dbReference type="PROSITE" id="PS50928"/>
    </source>
</evidence>
<evidence type="ECO:0000256" key="2">
    <source>
        <dbReference type="ARBA" id="ARBA00020515"/>
    </source>
</evidence>
<gene>
    <name evidence="10" type="primary">ugpE</name>
    <name evidence="10" type="ORF">K8W16_09820</name>
</gene>
<sequence length="281" mass="30978">MVEKKGLGRALSHAVLLFGAAIVLFPLYVALVATSHSYDVLIGTTPLWFGEELIKNFTTVLTEGLKAAGGIPVWVMMGNSLIMALGIALGKIAISITAAYAIVYFRFPGRELCFVLIFITLMMPVEVRIVPTFQVAATLNFIDSYAGLILPLIASATATFLYRQMFMTIPQELLEAARIDGAGPWRFFVDVVLPLSRTNTAALFVVLFIYGWNQYLWPLLVTNQEGMYTVVMGIQRMVNIPDAVPEWNLIMAVALLGMLPPLLVVLGMQKLFVRGLVETEK</sequence>
<dbReference type="PANTHER" id="PTHR43744">
    <property type="entry name" value="ABC TRANSPORTER PERMEASE PROTEIN MG189-RELATED-RELATED"/>
    <property type="match status" value="1"/>
</dbReference>
<dbReference type="GO" id="GO:0055085">
    <property type="term" value="P:transmembrane transport"/>
    <property type="evidence" value="ECO:0007669"/>
    <property type="project" value="InterPro"/>
</dbReference>
<dbReference type="PROSITE" id="PS50928">
    <property type="entry name" value="ABC_TM1"/>
    <property type="match status" value="1"/>
</dbReference>
<comment type="similarity">
    <text evidence="8">Belongs to the binding-protein-dependent transport system permease family.</text>
</comment>
<keyword evidence="5 8" id="KW-0812">Transmembrane</keyword>
<proteinExistence type="inferred from homology"/>
<dbReference type="Gene3D" id="1.10.3720.10">
    <property type="entry name" value="MetI-like"/>
    <property type="match status" value="1"/>
</dbReference>
<evidence type="ECO:0000256" key="5">
    <source>
        <dbReference type="ARBA" id="ARBA00022692"/>
    </source>
</evidence>
<comment type="subcellular location">
    <subcellularLocation>
        <location evidence="1 8">Cell membrane</location>
        <topology evidence="1 8">Multi-pass membrane protein</topology>
    </subcellularLocation>
</comment>
<keyword evidence="3 8" id="KW-0813">Transport</keyword>
<dbReference type="PANTHER" id="PTHR43744:SF8">
    <property type="entry name" value="SN-GLYCEROL-3-PHOSPHATE TRANSPORT SYSTEM PERMEASE PROTEIN UGPE"/>
    <property type="match status" value="1"/>
</dbReference>
<evidence type="ECO:0000256" key="8">
    <source>
        <dbReference type="RuleBase" id="RU363032"/>
    </source>
</evidence>
<protein>
    <recommendedName>
        <fullName evidence="2">sn-glycerol-3-phosphate transport system permease protein UgpE</fullName>
    </recommendedName>
</protein>
<feature type="transmembrane region" description="Helical" evidence="8">
    <location>
        <begin position="112"/>
        <end position="133"/>
    </location>
</feature>
<keyword evidence="6 8" id="KW-1133">Transmembrane helix</keyword>
<accession>A0A921DSA4</accession>
<dbReference type="EMBL" id="DYZA01000200">
    <property type="protein sequence ID" value="HJD97926.1"/>
    <property type="molecule type" value="Genomic_DNA"/>
</dbReference>
<reference evidence="10" key="1">
    <citation type="journal article" date="2021" name="PeerJ">
        <title>Extensive microbial diversity within the chicken gut microbiome revealed by metagenomics and culture.</title>
        <authorList>
            <person name="Gilroy R."/>
            <person name="Ravi A."/>
            <person name="Getino M."/>
            <person name="Pursley I."/>
            <person name="Horton D.L."/>
            <person name="Alikhan N.F."/>
            <person name="Baker D."/>
            <person name="Gharbi K."/>
            <person name="Hall N."/>
            <person name="Watson M."/>
            <person name="Adriaenssens E.M."/>
            <person name="Foster-Nyarko E."/>
            <person name="Jarju S."/>
            <person name="Secka A."/>
            <person name="Antonio M."/>
            <person name="Oren A."/>
            <person name="Chaudhuri R.R."/>
            <person name="La Ragione R."/>
            <person name="Hildebrand F."/>
            <person name="Pallen M.J."/>
        </authorList>
    </citation>
    <scope>NUCLEOTIDE SEQUENCE</scope>
    <source>
        <strain evidence="10">ChiGjej2B2-19336</strain>
    </source>
</reference>
<feature type="transmembrane region" description="Helical" evidence="8">
    <location>
        <begin position="247"/>
        <end position="266"/>
    </location>
</feature>
<organism evidence="10 11">
    <name type="scientific">Mailhella massiliensis</name>
    <dbReference type="NCBI Taxonomy" id="1903261"/>
    <lineage>
        <taxon>Bacteria</taxon>
        <taxon>Pseudomonadati</taxon>
        <taxon>Thermodesulfobacteriota</taxon>
        <taxon>Desulfovibrionia</taxon>
        <taxon>Desulfovibrionales</taxon>
        <taxon>Desulfovibrionaceae</taxon>
        <taxon>Mailhella</taxon>
    </lineage>
</organism>
<feature type="transmembrane region" description="Helical" evidence="8">
    <location>
        <begin position="145"/>
        <end position="166"/>
    </location>
</feature>
<evidence type="ECO:0000256" key="6">
    <source>
        <dbReference type="ARBA" id="ARBA00022989"/>
    </source>
</evidence>
<dbReference type="Pfam" id="PF00528">
    <property type="entry name" value="BPD_transp_1"/>
    <property type="match status" value="1"/>
</dbReference>
<feature type="transmembrane region" description="Helical" evidence="8">
    <location>
        <begin position="12"/>
        <end position="31"/>
    </location>
</feature>
<dbReference type="GO" id="GO:0005886">
    <property type="term" value="C:plasma membrane"/>
    <property type="evidence" value="ECO:0007669"/>
    <property type="project" value="UniProtKB-SubCell"/>
</dbReference>
<feature type="transmembrane region" description="Helical" evidence="8">
    <location>
        <begin position="187"/>
        <end position="212"/>
    </location>
</feature>
<keyword evidence="4" id="KW-1003">Cell membrane</keyword>
<evidence type="ECO:0000256" key="3">
    <source>
        <dbReference type="ARBA" id="ARBA00022448"/>
    </source>
</evidence>
<evidence type="ECO:0000313" key="10">
    <source>
        <dbReference type="EMBL" id="HJD97926.1"/>
    </source>
</evidence>
<dbReference type="AlphaFoldDB" id="A0A921DSA4"/>
<evidence type="ECO:0000256" key="4">
    <source>
        <dbReference type="ARBA" id="ARBA00022475"/>
    </source>
</evidence>
<name>A0A921DSA4_9BACT</name>
<reference evidence="10" key="2">
    <citation type="submission" date="2021-09" db="EMBL/GenBank/DDBJ databases">
        <authorList>
            <person name="Gilroy R."/>
        </authorList>
    </citation>
    <scope>NUCLEOTIDE SEQUENCE</scope>
    <source>
        <strain evidence="10">ChiGjej2B2-19336</strain>
    </source>
</reference>
<evidence type="ECO:0000256" key="1">
    <source>
        <dbReference type="ARBA" id="ARBA00004651"/>
    </source>
</evidence>
<dbReference type="SUPFAM" id="SSF161098">
    <property type="entry name" value="MetI-like"/>
    <property type="match status" value="1"/>
</dbReference>